<proteinExistence type="predicted"/>
<accession>A0ABV4XHR7</accession>
<evidence type="ECO:0000313" key="2">
    <source>
        <dbReference type="Proteomes" id="UP001576774"/>
    </source>
</evidence>
<sequence>MLTTSEIRWFDRGKVPPAIENWFTVDVLRENRQTIEEREDLYLLIPGCEFLGVKVRQNRLETKLRVTEFGILQLRNDLIGVAEKWIKTTCEDAKLESLITPEIVAKGQWVKVEKVRSQIRYLVADDYSLTPASTAETSQEGCNVELTQLIVNHHPWWSLGFEASGTDDKLISNLETVAKKLFQTFPELELNLVNSYAYPKWLSVFV</sequence>
<evidence type="ECO:0000313" key="1">
    <source>
        <dbReference type="EMBL" id="MFB2881653.1"/>
    </source>
</evidence>
<gene>
    <name evidence="1" type="ORF">ACE1CC_32785</name>
</gene>
<dbReference type="EMBL" id="JBHFNQ010000234">
    <property type="protein sequence ID" value="MFB2881653.1"/>
    <property type="molecule type" value="Genomic_DNA"/>
</dbReference>
<comment type="caution">
    <text evidence="1">The sequence shown here is derived from an EMBL/GenBank/DDBJ whole genome shotgun (WGS) entry which is preliminary data.</text>
</comment>
<evidence type="ECO:0008006" key="3">
    <source>
        <dbReference type="Google" id="ProtNLM"/>
    </source>
</evidence>
<organism evidence="1 2">
    <name type="scientific">Floridaenema aerugineum BLCC-F46</name>
    <dbReference type="NCBI Taxonomy" id="3153654"/>
    <lineage>
        <taxon>Bacteria</taxon>
        <taxon>Bacillati</taxon>
        <taxon>Cyanobacteriota</taxon>
        <taxon>Cyanophyceae</taxon>
        <taxon>Oscillatoriophycideae</taxon>
        <taxon>Aerosakkonematales</taxon>
        <taxon>Aerosakkonemataceae</taxon>
        <taxon>Floridanema</taxon>
        <taxon>Floridanema aerugineum</taxon>
    </lineage>
</organism>
<dbReference type="RefSeq" id="WP_413274628.1">
    <property type="nucleotide sequence ID" value="NZ_JBHFNQ010000234.1"/>
</dbReference>
<keyword evidence="2" id="KW-1185">Reference proteome</keyword>
<dbReference type="Proteomes" id="UP001576774">
    <property type="component" value="Unassembled WGS sequence"/>
</dbReference>
<protein>
    <recommendedName>
        <fullName evidence="3">CYTH domain-containing protein</fullName>
    </recommendedName>
</protein>
<name>A0ABV4XHR7_9CYAN</name>
<reference evidence="1 2" key="1">
    <citation type="submission" date="2024-09" db="EMBL/GenBank/DDBJ databases">
        <title>Floridaenema gen nov. (Aerosakkonemataceae, Aerosakkonematales ord. nov., Cyanobacteria) from benthic tropical and subtropical fresh waters, with the description of four new species.</title>
        <authorList>
            <person name="Moretto J.A."/>
            <person name="Berthold D.E."/>
            <person name="Lefler F.W."/>
            <person name="Huang I.-S."/>
            <person name="Laughinghouse H. IV."/>
        </authorList>
    </citation>
    <scope>NUCLEOTIDE SEQUENCE [LARGE SCALE GENOMIC DNA]</scope>
    <source>
        <strain evidence="1 2">BLCC-F46</strain>
    </source>
</reference>